<dbReference type="AlphaFoldDB" id="A0A3G2S8C5"/>
<evidence type="ECO:0000313" key="2">
    <source>
        <dbReference type="EMBL" id="AYO44126.1"/>
    </source>
</evidence>
<feature type="region of interest" description="Disordered" evidence="1">
    <location>
        <begin position="299"/>
        <end position="323"/>
    </location>
</feature>
<protein>
    <submittedName>
        <fullName evidence="2">Uncharacterized protein</fullName>
    </submittedName>
</protein>
<feature type="compositionally biased region" description="Polar residues" evidence="1">
    <location>
        <begin position="232"/>
        <end position="246"/>
    </location>
</feature>
<accession>A0A3G2S8C5</accession>
<feature type="region of interest" description="Disordered" evidence="1">
    <location>
        <begin position="1"/>
        <end position="79"/>
    </location>
</feature>
<feature type="region of interest" description="Disordered" evidence="1">
    <location>
        <begin position="95"/>
        <end position="140"/>
    </location>
</feature>
<proteinExistence type="predicted"/>
<gene>
    <name evidence="2" type="ORF">DNF11_3176</name>
</gene>
<name>A0A3G2S8C5_MALR7</name>
<feature type="compositionally biased region" description="Low complexity" evidence="1">
    <location>
        <begin position="98"/>
        <end position="108"/>
    </location>
</feature>
<reference evidence="2 3" key="1">
    <citation type="submission" date="2018-10" db="EMBL/GenBank/DDBJ databases">
        <title>Complete genome sequence of Malassezia restricta CBS 7877.</title>
        <authorList>
            <person name="Morand S.C."/>
            <person name="Bertignac M."/>
            <person name="Iltis A."/>
            <person name="Kolder I."/>
            <person name="Pirovano W."/>
            <person name="Jourdain R."/>
            <person name="Clavaud C."/>
        </authorList>
    </citation>
    <scope>NUCLEOTIDE SEQUENCE [LARGE SCALE GENOMIC DNA]</scope>
    <source>
        <strain evidence="2 3">CBS 7877</strain>
    </source>
</reference>
<feature type="region of interest" description="Disordered" evidence="1">
    <location>
        <begin position="184"/>
        <end position="266"/>
    </location>
</feature>
<keyword evidence="3" id="KW-1185">Reference proteome</keyword>
<evidence type="ECO:0000256" key="1">
    <source>
        <dbReference type="SAM" id="MobiDB-lite"/>
    </source>
</evidence>
<dbReference type="Proteomes" id="UP000269793">
    <property type="component" value="Chromosome VI"/>
</dbReference>
<organism evidence="2 3">
    <name type="scientific">Malassezia restricta (strain ATCC 96810 / NBRC 103918 / CBS 7877)</name>
    <name type="common">Seborrheic dermatitis infection agent</name>
    <dbReference type="NCBI Taxonomy" id="425264"/>
    <lineage>
        <taxon>Eukaryota</taxon>
        <taxon>Fungi</taxon>
        <taxon>Dikarya</taxon>
        <taxon>Basidiomycota</taxon>
        <taxon>Ustilaginomycotina</taxon>
        <taxon>Malasseziomycetes</taxon>
        <taxon>Malasseziales</taxon>
        <taxon>Malasseziaceae</taxon>
        <taxon>Malassezia</taxon>
    </lineage>
</organism>
<feature type="compositionally biased region" description="Low complexity" evidence="1">
    <location>
        <begin position="38"/>
        <end position="54"/>
    </location>
</feature>
<evidence type="ECO:0000313" key="3">
    <source>
        <dbReference type="Proteomes" id="UP000269793"/>
    </source>
</evidence>
<dbReference type="OrthoDB" id="2538032at2759"/>
<sequence>MQPTERPSSAKARMQGHLAQVPRAIPQSPVRPASSMHLPLSPSRDSSLLAAPSATIPTGHGAASSSASLVSANELPDDPERASNVVHLFAPPLAPAWSPVSMSRSQSSRTDDASSTYFPIGARASLSPRSPPYQAPLSPEASIFERNIQMLGSPHVRTPREAVDMAVPPVLDDAADAIVSDSTLEIVSPRSPPSPYASPSASHRTSGVDMLRGASHDGTWRQRAYGHRRLQSDQTSVMKNIPSSPAGQRRSACPPTPTAAPSVTHSPSLSIDGAVIHEGRAAMLSHSLDGIADAMVANDRSPGSSRLGHLSVPSASPSMHPSPGRKRLSWMSYADIVHDVNEQVYDIDPQV</sequence>
<dbReference type="EMBL" id="CP033153">
    <property type="protein sequence ID" value="AYO44126.1"/>
    <property type="molecule type" value="Genomic_DNA"/>
</dbReference>
<dbReference type="VEuPathDB" id="FungiDB:DNF11_3176"/>
<feature type="compositionally biased region" description="Low complexity" evidence="1">
    <location>
        <begin position="62"/>
        <end position="72"/>
    </location>
</feature>